<evidence type="ECO:0000313" key="2">
    <source>
        <dbReference type="EMBL" id="GAA3749874.1"/>
    </source>
</evidence>
<feature type="domain" description="DUF7882" evidence="1">
    <location>
        <begin position="1"/>
        <end position="96"/>
    </location>
</feature>
<name>A0ABP7FYF0_9MICO</name>
<dbReference type="InterPro" id="IPR057204">
    <property type="entry name" value="DUF7882"/>
</dbReference>
<protein>
    <recommendedName>
        <fullName evidence="1">DUF7882 domain-containing protein</fullName>
    </recommendedName>
</protein>
<evidence type="ECO:0000313" key="3">
    <source>
        <dbReference type="Proteomes" id="UP001501004"/>
    </source>
</evidence>
<dbReference type="Proteomes" id="UP001501004">
    <property type="component" value="Unassembled WGS sequence"/>
</dbReference>
<sequence length="117" mass="13135">MGVLIYGSGTEYEIEDRILAHLKFVIAAKLRRQENFFLSWSNEPDAGSGRMSLWLSPSIPLQFRFYGSRQPQLSRPWLEVLTELSHTSRGLIIISEAEAEAVKAGTLPIEEVQGITS</sequence>
<accession>A0ABP7FYF0</accession>
<proteinExistence type="predicted"/>
<comment type="caution">
    <text evidence="2">The sequence shown here is derived from an EMBL/GenBank/DDBJ whole genome shotgun (WGS) entry which is preliminary data.</text>
</comment>
<dbReference type="EMBL" id="BAABAE010000004">
    <property type="protein sequence ID" value="GAA3749874.1"/>
    <property type="molecule type" value="Genomic_DNA"/>
</dbReference>
<organism evidence="2 3">
    <name type="scientific">Leifsonella bigeumensis</name>
    <dbReference type="NCBI Taxonomy" id="433643"/>
    <lineage>
        <taxon>Bacteria</taxon>
        <taxon>Bacillati</taxon>
        <taxon>Actinomycetota</taxon>
        <taxon>Actinomycetes</taxon>
        <taxon>Micrococcales</taxon>
        <taxon>Microbacteriaceae</taxon>
        <taxon>Leifsonella</taxon>
    </lineage>
</organism>
<gene>
    <name evidence="2" type="ORF">GCM10022239_26490</name>
</gene>
<dbReference type="RefSeq" id="WP_344757583.1">
    <property type="nucleotide sequence ID" value="NZ_BAABAE010000004.1"/>
</dbReference>
<keyword evidence="3" id="KW-1185">Reference proteome</keyword>
<reference evidence="3" key="1">
    <citation type="journal article" date="2019" name="Int. J. Syst. Evol. Microbiol.">
        <title>The Global Catalogue of Microorganisms (GCM) 10K type strain sequencing project: providing services to taxonomists for standard genome sequencing and annotation.</title>
        <authorList>
            <consortium name="The Broad Institute Genomics Platform"/>
            <consortium name="The Broad Institute Genome Sequencing Center for Infectious Disease"/>
            <person name="Wu L."/>
            <person name="Ma J."/>
        </authorList>
    </citation>
    <scope>NUCLEOTIDE SEQUENCE [LARGE SCALE GENOMIC DNA]</scope>
    <source>
        <strain evidence="3">JCM 16949</strain>
    </source>
</reference>
<evidence type="ECO:0000259" key="1">
    <source>
        <dbReference type="Pfam" id="PF25355"/>
    </source>
</evidence>
<dbReference type="Pfam" id="PF25355">
    <property type="entry name" value="DUF7882"/>
    <property type="match status" value="1"/>
</dbReference>